<keyword evidence="7" id="KW-1185">Reference proteome</keyword>
<dbReference type="OrthoDB" id="9780765at2"/>
<dbReference type="InterPro" id="IPR016292">
    <property type="entry name" value="Epoxide_hydrolase"/>
</dbReference>
<evidence type="ECO:0000313" key="7">
    <source>
        <dbReference type="Proteomes" id="UP000076715"/>
    </source>
</evidence>
<dbReference type="EMBL" id="LQRT01000035">
    <property type="protein sequence ID" value="KZS39297.1"/>
    <property type="molecule type" value="Genomic_DNA"/>
</dbReference>
<dbReference type="STRING" id="1642818.AWE51_12175"/>
<gene>
    <name evidence="6" type="ORF">AWE51_12175</name>
</gene>
<feature type="active site" description="Proton donor" evidence="4">
    <location>
        <position position="298"/>
    </location>
</feature>
<dbReference type="InterPro" id="IPR000639">
    <property type="entry name" value="Epox_hydrolase-like"/>
</dbReference>
<keyword evidence="3" id="KW-0378">Hydrolase</keyword>
<feature type="active site" description="Nucleophile" evidence="4">
    <location>
        <position position="170"/>
    </location>
</feature>
<evidence type="ECO:0000256" key="3">
    <source>
        <dbReference type="ARBA" id="ARBA00022801"/>
    </source>
</evidence>
<evidence type="ECO:0000256" key="2">
    <source>
        <dbReference type="ARBA" id="ARBA00022797"/>
    </source>
</evidence>
<name>A0A162YR45_9FLAO</name>
<feature type="active site" description="Proton acceptor" evidence="4">
    <location>
        <position position="352"/>
    </location>
</feature>
<dbReference type="PRINTS" id="PR00412">
    <property type="entry name" value="EPOXHYDRLASE"/>
</dbReference>
<protein>
    <submittedName>
        <fullName evidence="6">Multidrug MFS transporter</fullName>
    </submittedName>
</protein>
<evidence type="ECO:0000256" key="4">
    <source>
        <dbReference type="PIRSR" id="PIRSR001112-1"/>
    </source>
</evidence>
<dbReference type="PIRSF" id="PIRSF001112">
    <property type="entry name" value="Epoxide_hydrolase"/>
    <property type="match status" value="1"/>
</dbReference>
<dbReference type="Gene3D" id="3.40.50.1820">
    <property type="entry name" value="alpha/beta hydrolase"/>
    <property type="match status" value="1"/>
</dbReference>
<comment type="caution">
    <text evidence="6">The sequence shown here is derived from an EMBL/GenBank/DDBJ whole genome shotgun (WGS) entry which is preliminary data.</text>
</comment>
<dbReference type="GO" id="GO:0004301">
    <property type="term" value="F:epoxide hydrolase activity"/>
    <property type="evidence" value="ECO:0007669"/>
    <property type="project" value="TreeGrafter"/>
</dbReference>
<keyword evidence="2" id="KW-0058">Aromatic hydrocarbons catabolism</keyword>
<dbReference type="AlphaFoldDB" id="A0A162YR45"/>
<sequence length="374" mass="42807">MIEPYFVNVDQEILDDLNLRIKNSRWPDEINNSNWNYGANLSYMKELSSYWLNDFSWKKIESEINSFPNFMADIDGHQIHFLHIRGKSKKSIPLIITHGWPGSFIEMLKLIPLLTNDENFSFDLVIPSVIGFGFSSKCVETGCDNAYVADLWHKLMLELGYKKYGAQGGDIGSGISTRLGMKYPEHIIGIHLNYVSDSFKPYLKEKEISEDVIKYNQGLEEWSAKEAGYAYIQSTKPITLAYGLNDSPIGLCAWIVEKFNSWSDNEGNLENIFTKDEILANITLYWVTQSIHSSVRIYNENSKNPMKFGVNDFVKPPVAYANFPKELSKPPRAYMSKGYNVTQWTNMSKGGHFAAMEKPSLLAEDIIKFYKTIE</sequence>
<accession>A0A162YR45</accession>
<dbReference type="PANTHER" id="PTHR21661">
    <property type="entry name" value="EPOXIDE HYDROLASE 1-RELATED"/>
    <property type="match status" value="1"/>
</dbReference>
<dbReference type="GO" id="GO:0097176">
    <property type="term" value="P:epoxide metabolic process"/>
    <property type="evidence" value="ECO:0007669"/>
    <property type="project" value="TreeGrafter"/>
</dbReference>
<evidence type="ECO:0000256" key="1">
    <source>
        <dbReference type="ARBA" id="ARBA00010088"/>
    </source>
</evidence>
<dbReference type="InterPro" id="IPR010497">
    <property type="entry name" value="Epoxide_hydro_N"/>
</dbReference>
<reference evidence="6 7" key="1">
    <citation type="submission" date="2016-01" db="EMBL/GenBank/DDBJ databases">
        <title>The draft genome sequence of Aquimarina sp. RZW4-3-2.</title>
        <authorList>
            <person name="Wang Y."/>
        </authorList>
    </citation>
    <scope>NUCLEOTIDE SEQUENCE [LARGE SCALE GENOMIC DNA]</scope>
    <source>
        <strain evidence="6 7">RZW4-3-2</strain>
    </source>
</reference>
<dbReference type="Proteomes" id="UP000076715">
    <property type="component" value="Unassembled WGS sequence"/>
</dbReference>
<feature type="domain" description="Epoxide hydrolase N-terminal" evidence="5">
    <location>
        <begin position="2"/>
        <end position="107"/>
    </location>
</feature>
<dbReference type="RefSeq" id="WP_066317338.1">
    <property type="nucleotide sequence ID" value="NZ_LQRT01000035.1"/>
</dbReference>
<evidence type="ECO:0000259" key="5">
    <source>
        <dbReference type="Pfam" id="PF06441"/>
    </source>
</evidence>
<proteinExistence type="inferred from homology"/>
<organism evidence="6 7">
    <name type="scientific">Aquimarina aggregata</name>
    <dbReference type="NCBI Taxonomy" id="1642818"/>
    <lineage>
        <taxon>Bacteria</taxon>
        <taxon>Pseudomonadati</taxon>
        <taxon>Bacteroidota</taxon>
        <taxon>Flavobacteriia</taxon>
        <taxon>Flavobacteriales</taxon>
        <taxon>Flavobacteriaceae</taxon>
        <taxon>Aquimarina</taxon>
    </lineage>
</organism>
<dbReference type="PANTHER" id="PTHR21661:SF35">
    <property type="entry name" value="EPOXIDE HYDROLASE"/>
    <property type="match status" value="1"/>
</dbReference>
<evidence type="ECO:0000313" key="6">
    <source>
        <dbReference type="EMBL" id="KZS39297.1"/>
    </source>
</evidence>
<dbReference type="Pfam" id="PF06441">
    <property type="entry name" value="EHN"/>
    <property type="match status" value="1"/>
</dbReference>
<comment type="similarity">
    <text evidence="1">Belongs to the peptidase S33 family.</text>
</comment>
<dbReference type="InterPro" id="IPR029058">
    <property type="entry name" value="AB_hydrolase_fold"/>
</dbReference>
<dbReference type="SUPFAM" id="SSF53474">
    <property type="entry name" value="alpha/beta-Hydrolases"/>
    <property type="match status" value="1"/>
</dbReference>